<dbReference type="SUPFAM" id="SSF52833">
    <property type="entry name" value="Thioredoxin-like"/>
    <property type="match status" value="1"/>
</dbReference>
<evidence type="ECO:0000256" key="2">
    <source>
        <dbReference type="ARBA" id="ARBA00019898"/>
    </source>
</evidence>
<reference evidence="12" key="1">
    <citation type="submission" date="2019-02" db="EMBL/GenBank/DDBJ databases">
        <authorList>
            <person name="Gruber-Vodicka R. H."/>
            <person name="Seah K. B. B."/>
        </authorList>
    </citation>
    <scope>NUCLEOTIDE SEQUENCE</scope>
    <source>
        <strain evidence="13">BECK_BZ106</strain>
        <strain evidence="12">BECK_BZ15</strain>
    </source>
</reference>
<gene>
    <name evidence="12" type="ORF">BECKFW1821A_GA0114235_103310</name>
    <name evidence="13" type="ORF">BECKFW1821B_GA0114236_102912</name>
</gene>
<keyword evidence="4 11" id="KW-0479">Metal-binding</keyword>
<dbReference type="InterPro" id="IPR036249">
    <property type="entry name" value="Thioredoxin-like_sf"/>
</dbReference>
<dbReference type="Gene3D" id="3.40.30.10">
    <property type="entry name" value="Glutaredoxin"/>
    <property type="match status" value="1"/>
</dbReference>
<dbReference type="AlphaFoldDB" id="A0A450SFY5"/>
<dbReference type="GO" id="GO:0051537">
    <property type="term" value="F:2 iron, 2 sulfur cluster binding"/>
    <property type="evidence" value="ECO:0007669"/>
    <property type="project" value="UniProtKB-KW"/>
</dbReference>
<dbReference type="CDD" id="cd03064">
    <property type="entry name" value="TRX_Fd_NuoE"/>
    <property type="match status" value="1"/>
</dbReference>
<evidence type="ECO:0000256" key="10">
    <source>
        <dbReference type="ARBA" id="ARBA00047712"/>
    </source>
</evidence>
<sequence length="180" mass="20405">MTGKPNRSDNSKLDNGVLVREHILSEHVRAEIDRWITKYPLERKRSALLAALREVQHENNGYLTTELMDAVAAYLDLPSIAVYEVASFYSMLETEPVGRHSISVCTNISCLLRGAEKIVEHVEEKLGAKVGESTFDGRFFLKREEECLAACCGAPMMMVDHKYYENLTPEKVDEILENLK</sequence>
<comment type="cofactor">
    <cofactor evidence="9">
        <name>[2Fe-2S] cluster</name>
        <dbReference type="ChEBI" id="CHEBI:190135"/>
    </cofactor>
</comment>
<dbReference type="GO" id="GO:0003954">
    <property type="term" value="F:NADH dehydrogenase activity"/>
    <property type="evidence" value="ECO:0007669"/>
    <property type="project" value="TreeGrafter"/>
</dbReference>
<dbReference type="GO" id="GO:0046872">
    <property type="term" value="F:metal ion binding"/>
    <property type="evidence" value="ECO:0007669"/>
    <property type="project" value="UniProtKB-KW"/>
</dbReference>
<evidence type="ECO:0000256" key="1">
    <source>
        <dbReference type="ARBA" id="ARBA00010643"/>
    </source>
</evidence>
<dbReference type="EMBL" id="CAADEW010000033">
    <property type="protein sequence ID" value="VFJ51844.1"/>
    <property type="molecule type" value="Genomic_DNA"/>
</dbReference>
<keyword evidence="6 11" id="KW-0411">Iron-sulfur</keyword>
<keyword evidence="3 11" id="KW-0001">2Fe-2S</keyword>
<feature type="binding site" evidence="11">
    <location>
        <position position="147"/>
    </location>
    <ligand>
        <name>[2Fe-2S] cluster</name>
        <dbReference type="ChEBI" id="CHEBI:190135"/>
    </ligand>
</feature>
<dbReference type="PANTHER" id="PTHR10371">
    <property type="entry name" value="NADH DEHYDROGENASE UBIQUINONE FLAVOPROTEIN 2, MITOCHONDRIAL"/>
    <property type="match status" value="1"/>
</dbReference>
<dbReference type="InterPro" id="IPR002023">
    <property type="entry name" value="NuoE-like"/>
</dbReference>
<feature type="binding site" evidence="11">
    <location>
        <position position="110"/>
    </location>
    <ligand>
        <name>[2Fe-2S] cluster</name>
        <dbReference type="ChEBI" id="CHEBI:190135"/>
    </ligand>
</feature>
<dbReference type="PANTHER" id="PTHR10371:SF3">
    <property type="entry name" value="NADH DEHYDROGENASE [UBIQUINONE] FLAVOPROTEIN 2, MITOCHONDRIAL"/>
    <property type="match status" value="1"/>
</dbReference>
<evidence type="ECO:0000256" key="9">
    <source>
        <dbReference type="ARBA" id="ARBA00034078"/>
    </source>
</evidence>
<name>A0A450SFY5_9GAMM</name>
<keyword evidence="5 11" id="KW-0408">Iron</keyword>
<dbReference type="Gene3D" id="1.10.10.1590">
    <property type="entry name" value="NADH-quinone oxidoreductase subunit E"/>
    <property type="match status" value="1"/>
</dbReference>
<feature type="binding site" evidence="11">
    <location>
        <position position="105"/>
    </location>
    <ligand>
        <name>[2Fe-2S] cluster</name>
        <dbReference type="ChEBI" id="CHEBI:190135"/>
    </ligand>
</feature>
<dbReference type="FunFam" id="1.10.10.1590:FF:000001">
    <property type="entry name" value="NADH-quinone oxidoreductase subunit E"/>
    <property type="match status" value="1"/>
</dbReference>
<evidence type="ECO:0000256" key="8">
    <source>
        <dbReference type="ARBA" id="ARBA00032788"/>
    </source>
</evidence>
<comment type="similarity">
    <text evidence="1">Belongs to the complex I 24 kDa subunit family.</text>
</comment>
<accession>A0A450SFY5</accession>
<evidence type="ECO:0000313" key="12">
    <source>
        <dbReference type="EMBL" id="VFJ51844.1"/>
    </source>
</evidence>
<proteinExistence type="inferred from homology"/>
<evidence type="ECO:0000256" key="4">
    <source>
        <dbReference type="ARBA" id="ARBA00022723"/>
    </source>
</evidence>
<evidence type="ECO:0000256" key="3">
    <source>
        <dbReference type="ARBA" id="ARBA00022714"/>
    </source>
</evidence>
<dbReference type="InterPro" id="IPR042128">
    <property type="entry name" value="NuoE_dom"/>
</dbReference>
<dbReference type="EMBL" id="CAADFD010000029">
    <property type="protein sequence ID" value="VFJ56679.1"/>
    <property type="molecule type" value="Genomic_DNA"/>
</dbReference>
<dbReference type="InterPro" id="IPR041921">
    <property type="entry name" value="NuoE_N"/>
</dbReference>
<dbReference type="PIRSF" id="PIRSF000216">
    <property type="entry name" value="NADH_DH_24kDa"/>
    <property type="match status" value="1"/>
</dbReference>
<evidence type="ECO:0000256" key="5">
    <source>
        <dbReference type="ARBA" id="ARBA00023004"/>
    </source>
</evidence>
<evidence type="ECO:0000256" key="7">
    <source>
        <dbReference type="ARBA" id="ARBA00031580"/>
    </source>
</evidence>
<comment type="catalytic activity">
    <reaction evidence="10">
        <text>a quinone + NADH + 5 H(+)(in) = a quinol + NAD(+) + 4 H(+)(out)</text>
        <dbReference type="Rhea" id="RHEA:57888"/>
        <dbReference type="ChEBI" id="CHEBI:15378"/>
        <dbReference type="ChEBI" id="CHEBI:24646"/>
        <dbReference type="ChEBI" id="CHEBI:57540"/>
        <dbReference type="ChEBI" id="CHEBI:57945"/>
        <dbReference type="ChEBI" id="CHEBI:132124"/>
    </reaction>
</comment>
<dbReference type="NCBIfam" id="TIGR01958">
    <property type="entry name" value="nuoE_fam"/>
    <property type="match status" value="1"/>
</dbReference>
<feature type="binding site" evidence="11">
    <location>
        <position position="151"/>
    </location>
    <ligand>
        <name>[2Fe-2S] cluster</name>
        <dbReference type="ChEBI" id="CHEBI:190135"/>
    </ligand>
</feature>
<evidence type="ECO:0000313" key="13">
    <source>
        <dbReference type="EMBL" id="VFJ56679.1"/>
    </source>
</evidence>
<dbReference type="Pfam" id="PF01257">
    <property type="entry name" value="2Fe-2S_thioredx"/>
    <property type="match status" value="1"/>
</dbReference>
<protein>
    <recommendedName>
        <fullName evidence="2">NADH-quinone oxidoreductase subunit E</fullName>
    </recommendedName>
    <alternativeName>
        <fullName evidence="7">NADH dehydrogenase I subunit E</fullName>
    </alternativeName>
    <alternativeName>
        <fullName evidence="8">NDH-1 subunit E</fullName>
    </alternativeName>
</protein>
<evidence type="ECO:0000256" key="11">
    <source>
        <dbReference type="PIRSR" id="PIRSR000216-1"/>
    </source>
</evidence>
<organism evidence="12">
    <name type="scientific">Candidatus Kentrum sp. FW</name>
    <dbReference type="NCBI Taxonomy" id="2126338"/>
    <lineage>
        <taxon>Bacteria</taxon>
        <taxon>Pseudomonadati</taxon>
        <taxon>Pseudomonadota</taxon>
        <taxon>Gammaproteobacteria</taxon>
        <taxon>Candidatus Kentrum</taxon>
    </lineage>
</organism>
<evidence type="ECO:0000256" key="6">
    <source>
        <dbReference type="ARBA" id="ARBA00023014"/>
    </source>
</evidence>
<comment type="cofactor">
    <cofactor evidence="11">
        <name>[2Fe-2S] cluster</name>
        <dbReference type="ChEBI" id="CHEBI:190135"/>
    </cofactor>
    <text evidence="11">Binds 1 [2Fe-2S] cluster.</text>
</comment>